<evidence type="ECO:0000256" key="1">
    <source>
        <dbReference type="SAM" id="MobiDB-lite"/>
    </source>
</evidence>
<accession>A0A3N4IA19</accession>
<dbReference type="EMBL" id="ML119668">
    <property type="protein sequence ID" value="RPA82933.1"/>
    <property type="molecule type" value="Genomic_DNA"/>
</dbReference>
<organism evidence="2 3">
    <name type="scientific">Ascobolus immersus RN42</name>
    <dbReference type="NCBI Taxonomy" id="1160509"/>
    <lineage>
        <taxon>Eukaryota</taxon>
        <taxon>Fungi</taxon>
        <taxon>Dikarya</taxon>
        <taxon>Ascomycota</taxon>
        <taxon>Pezizomycotina</taxon>
        <taxon>Pezizomycetes</taxon>
        <taxon>Pezizales</taxon>
        <taxon>Ascobolaceae</taxon>
        <taxon>Ascobolus</taxon>
    </lineage>
</organism>
<evidence type="ECO:0000313" key="3">
    <source>
        <dbReference type="Proteomes" id="UP000275078"/>
    </source>
</evidence>
<protein>
    <submittedName>
        <fullName evidence="2">Uncharacterized protein</fullName>
    </submittedName>
</protein>
<dbReference type="Proteomes" id="UP000275078">
    <property type="component" value="Unassembled WGS sequence"/>
</dbReference>
<evidence type="ECO:0000313" key="2">
    <source>
        <dbReference type="EMBL" id="RPA82933.1"/>
    </source>
</evidence>
<reference evidence="2 3" key="1">
    <citation type="journal article" date="2018" name="Nat. Ecol. Evol.">
        <title>Pezizomycetes genomes reveal the molecular basis of ectomycorrhizal truffle lifestyle.</title>
        <authorList>
            <person name="Murat C."/>
            <person name="Payen T."/>
            <person name="Noel B."/>
            <person name="Kuo A."/>
            <person name="Morin E."/>
            <person name="Chen J."/>
            <person name="Kohler A."/>
            <person name="Krizsan K."/>
            <person name="Balestrini R."/>
            <person name="Da Silva C."/>
            <person name="Montanini B."/>
            <person name="Hainaut M."/>
            <person name="Levati E."/>
            <person name="Barry K.W."/>
            <person name="Belfiori B."/>
            <person name="Cichocki N."/>
            <person name="Clum A."/>
            <person name="Dockter R.B."/>
            <person name="Fauchery L."/>
            <person name="Guy J."/>
            <person name="Iotti M."/>
            <person name="Le Tacon F."/>
            <person name="Lindquist E.A."/>
            <person name="Lipzen A."/>
            <person name="Malagnac F."/>
            <person name="Mello A."/>
            <person name="Molinier V."/>
            <person name="Miyauchi S."/>
            <person name="Poulain J."/>
            <person name="Riccioni C."/>
            <person name="Rubini A."/>
            <person name="Sitrit Y."/>
            <person name="Splivallo R."/>
            <person name="Traeger S."/>
            <person name="Wang M."/>
            <person name="Zifcakova L."/>
            <person name="Wipf D."/>
            <person name="Zambonelli A."/>
            <person name="Paolocci F."/>
            <person name="Nowrousian M."/>
            <person name="Ottonello S."/>
            <person name="Baldrian P."/>
            <person name="Spatafora J.W."/>
            <person name="Henrissat B."/>
            <person name="Nagy L.G."/>
            <person name="Aury J.M."/>
            <person name="Wincker P."/>
            <person name="Grigoriev I.V."/>
            <person name="Bonfante P."/>
            <person name="Martin F.M."/>
        </authorList>
    </citation>
    <scope>NUCLEOTIDE SEQUENCE [LARGE SCALE GENOMIC DNA]</scope>
    <source>
        <strain evidence="2 3">RN42</strain>
    </source>
</reference>
<name>A0A3N4IA19_ASCIM</name>
<proteinExistence type="predicted"/>
<dbReference type="AlphaFoldDB" id="A0A3N4IA19"/>
<feature type="region of interest" description="Disordered" evidence="1">
    <location>
        <begin position="400"/>
        <end position="428"/>
    </location>
</feature>
<sequence length="428" mass="48433">MPQQKRPPPPEHPDDVDLSYSRNMFVGKMIVDGRYIHLDPIKLRKESFATPADPMRPEHGIAGRRYTEAWNIMASGGFDAEGFVLPPTKGPDAVTEPGQVPRNFVRRTKKEVEMECVRASLYFSGEDEAYLQALGKNIAAFNITWSDNVMVEYIIRRALGIDSQHPFFAHYAYNLTKNRDTWQNRILDKAHRQAVQYMFASDTGKTMVAEYLANNTQWICYDDNNERCLWVIDPDGLEKEGYDSLAVAKVVLNEVFGSIDEACLVDSAGNLTKLGKILCAKATSYIQLECTYILAFWTDFRTLTYTKKLDTQKHCRCPELMLPYLQTIDFETSPIKVLTRTAQNAQGVETVEEVQVGYLFGMPPGKIYATRRRGGKRQKVSASVKRHTIKIKFTQADVSDDEEVGADGVVRERKRARSATGSESPERG</sequence>
<keyword evidence="3" id="KW-1185">Reference proteome</keyword>
<feature type="compositionally biased region" description="Polar residues" evidence="1">
    <location>
        <begin position="419"/>
        <end position="428"/>
    </location>
</feature>
<gene>
    <name evidence="2" type="ORF">BJ508DRAFT_305230</name>
</gene>